<protein>
    <recommendedName>
        <fullName evidence="6">Phospho-2-dehydro-3-deoxyheptonate aldolase</fullName>
        <ecNumber evidence="6">2.5.1.54</ecNumber>
    </recommendedName>
</protein>
<keyword evidence="5" id="KW-0464">Manganese</keyword>
<name>A0AAD5TNK3_9FUNG</name>
<sequence length="482" mass="53725">MAAQQPPAAAAAPDSAPAAATAAPAADGWAPSSWKSKKILQDVTYENPEEVDEVLAKLNRLPPLVSHYEIKNLRRQLAEVAEHKRFLLQGGDCAELFDYCSQEPIENKLKVLLQMSLILVWGGRTSVTRIARMGGQYAKPRSKPTEIINGEEYTAFRGDNVNGIALSERKPDPQRLLGAYFHSAATVNYVRTLISGGFADLHHPETWNLAQWDFTHVESPAVRSEYQAIVNRLTDSLDFMHTIGADDPTKDAIRKVDMFMSHEGLLLDYETSLTRQVDGKHYNLGTHYLWIGDRTRQLDGAHVEYFRGLENPVGVKVGPSMKPEELAPLLDILDPNCEPGKVTLITRYGHDKISQYLPDHIKAVQATKHKVVWCCDPMHGNTESTASGVKTRRFNHIAEELGRCFRIHTESGSRLGGVHFELTGDAVTETIGGSMNLLESDLSRNYQTFCDPRLNYEQSLDIAFMIAKYYEGARGGLSLYQA</sequence>
<accession>A0AAD5TNK3</accession>
<dbReference type="SUPFAM" id="SSF51569">
    <property type="entry name" value="Aldolase"/>
    <property type="match status" value="1"/>
</dbReference>
<keyword evidence="5" id="KW-0104">Cadmium</keyword>
<comment type="similarity">
    <text evidence="2 6">Belongs to the class-II DAHP synthase family.</text>
</comment>
<dbReference type="InterPro" id="IPR013785">
    <property type="entry name" value="Aldolase_TIM"/>
</dbReference>
<evidence type="ECO:0000256" key="3">
    <source>
        <dbReference type="ARBA" id="ARBA00022679"/>
    </source>
</evidence>
<feature type="compositionally biased region" description="Low complexity" evidence="7">
    <location>
        <begin position="1"/>
        <end position="31"/>
    </location>
</feature>
<feature type="binding site" evidence="5">
    <location>
        <position position="421"/>
    </location>
    <ligand>
        <name>Mn(2+)</name>
        <dbReference type="ChEBI" id="CHEBI:29035"/>
    </ligand>
</feature>
<organism evidence="8 9">
    <name type="scientific">Geranomyces variabilis</name>
    <dbReference type="NCBI Taxonomy" id="109894"/>
    <lineage>
        <taxon>Eukaryota</taxon>
        <taxon>Fungi</taxon>
        <taxon>Fungi incertae sedis</taxon>
        <taxon>Chytridiomycota</taxon>
        <taxon>Chytridiomycota incertae sedis</taxon>
        <taxon>Chytridiomycetes</taxon>
        <taxon>Spizellomycetales</taxon>
        <taxon>Powellomycetaceae</taxon>
        <taxon>Geranomyces</taxon>
    </lineage>
</organism>
<evidence type="ECO:0000256" key="7">
    <source>
        <dbReference type="SAM" id="MobiDB-lite"/>
    </source>
</evidence>
<dbReference type="GO" id="GO:0009073">
    <property type="term" value="P:aromatic amino acid family biosynthetic process"/>
    <property type="evidence" value="ECO:0007669"/>
    <property type="project" value="UniProtKB-KW"/>
</dbReference>
<keyword evidence="3 6" id="KW-0808">Transferase</keyword>
<dbReference type="Proteomes" id="UP001212152">
    <property type="component" value="Unassembled WGS sequence"/>
</dbReference>
<comment type="caution">
    <text evidence="8">The sequence shown here is derived from an EMBL/GenBank/DDBJ whole genome shotgun (WGS) entry which is preliminary data.</text>
</comment>
<evidence type="ECO:0000313" key="9">
    <source>
        <dbReference type="Proteomes" id="UP001212152"/>
    </source>
</evidence>
<feature type="binding site" evidence="5">
    <location>
        <position position="132"/>
    </location>
    <ligand>
        <name>phosphoenolpyruvate</name>
        <dbReference type="ChEBI" id="CHEBI:58702"/>
    </ligand>
</feature>
<dbReference type="EC" id="2.5.1.54" evidence="6"/>
<feature type="binding site" evidence="5">
    <location>
        <position position="93"/>
    </location>
    <ligand>
        <name>Mn(2+)</name>
        <dbReference type="ChEBI" id="CHEBI:29035"/>
    </ligand>
</feature>
<feature type="binding site" evidence="5">
    <location>
        <position position="316"/>
    </location>
    <ligand>
        <name>phosphoenolpyruvate</name>
        <dbReference type="ChEBI" id="CHEBI:58702"/>
    </ligand>
</feature>
<comment type="catalytic activity">
    <reaction evidence="4 6">
        <text>D-erythrose 4-phosphate + phosphoenolpyruvate + H2O = 7-phospho-2-dehydro-3-deoxy-D-arabino-heptonate + phosphate</text>
        <dbReference type="Rhea" id="RHEA:14717"/>
        <dbReference type="ChEBI" id="CHEBI:15377"/>
        <dbReference type="ChEBI" id="CHEBI:16897"/>
        <dbReference type="ChEBI" id="CHEBI:43474"/>
        <dbReference type="ChEBI" id="CHEBI:58394"/>
        <dbReference type="ChEBI" id="CHEBI:58702"/>
        <dbReference type="EC" id="2.5.1.54"/>
    </reaction>
</comment>
<feature type="region of interest" description="Disordered" evidence="7">
    <location>
        <begin position="1"/>
        <end position="32"/>
    </location>
</feature>
<dbReference type="GO" id="GO:0003849">
    <property type="term" value="F:3-deoxy-7-phosphoheptulonate synthase activity"/>
    <property type="evidence" value="ECO:0007669"/>
    <property type="project" value="UniProtKB-EC"/>
</dbReference>
<keyword evidence="6" id="KW-0028">Amino-acid biosynthesis</keyword>
<dbReference type="AlphaFoldDB" id="A0AAD5TNK3"/>
<evidence type="ECO:0000256" key="2">
    <source>
        <dbReference type="ARBA" id="ARBA00008911"/>
    </source>
</evidence>
<dbReference type="InterPro" id="IPR002480">
    <property type="entry name" value="DAHP_synth_2"/>
</dbReference>
<dbReference type="Gene3D" id="3.20.20.70">
    <property type="entry name" value="Aldolase class I"/>
    <property type="match status" value="2"/>
</dbReference>
<comment type="pathway">
    <text evidence="1 6">Metabolic intermediate biosynthesis; chorismate biosynthesis; chorismate from D-erythrose 4-phosphate and phosphoenolpyruvate: step 1/7.</text>
</comment>
<feature type="binding site" evidence="5">
    <location>
        <position position="379"/>
    </location>
    <ligand>
        <name>Mn(2+)</name>
        <dbReference type="ChEBI" id="CHEBI:29035"/>
    </ligand>
</feature>
<evidence type="ECO:0000256" key="1">
    <source>
        <dbReference type="ARBA" id="ARBA00004688"/>
    </source>
</evidence>
<evidence type="ECO:0000256" key="6">
    <source>
        <dbReference type="RuleBase" id="RU363071"/>
    </source>
</evidence>
<dbReference type="EMBL" id="JADGJQ010000011">
    <property type="protein sequence ID" value="KAJ3181710.1"/>
    <property type="molecule type" value="Genomic_DNA"/>
</dbReference>
<evidence type="ECO:0000256" key="5">
    <source>
        <dbReference type="PIRSR" id="PIRSR602480-1"/>
    </source>
</evidence>
<feature type="binding site" evidence="5">
    <location>
        <position position="347"/>
    </location>
    <ligand>
        <name>phosphoenolpyruvate</name>
        <dbReference type="ChEBI" id="CHEBI:58702"/>
    </ligand>
</feature>
<feature type="binding site" evidence="5">
    <location>
        <position position="451"/>
    </location>
    <ligand>
        <name>Mn(2+)</name>
        <dbReference type="ChEBI" id="CHEBI:29035"/>
    </ligand>
</feature>
<dbReference type="Pfam" id="PF01474">
    <property type="entry name" value="DAHP_synth_2"/>
    <property type="match status" value="1"/>
</dbReference>
<dbReference type="GO" id="GO:0008652">
    <property type="term" value="P:amino acid biosynthetic process"/>
    <property type="evidence" value="ECO:0007669"/>
    <property type="project" value="UniProtKB-KW"/>
</dbReference>
<evidence type="ECO:0000313" key="8">
    <source>
        <dbReference type="EMBL" id="KAJ3181710.1"/>
    </source>
</evidence>
<keyword evidence="9" id="KW-1185">Reference proteome</keyword>
<keyword evidence="6" id="KW-0057">Aromatic amino acid biosynthesis</keyword>
<dbReference type="PANTHER" id="PTHR21337:SF0">
    <property type="entry name" value="PHOSPHO-2-DEHYDRO-3-DEOXYHEPTONATE ALDOLASE"/>
    <property type="match status" value="1"/>
</dbReference>
<gene>
    <name evidence="8" type="ORF">HDU87_000728</name>
</gene>
<comment type="cofactor">
    <cofactor evidence="5">
        <name>Mn(2+)</name>
        <dbReference type="ChEBI" id="CHEBI:29035"/>
    </cofactor>
    <cofactor evidence="5">
        <name>Co(2+)</name>
        <dbReference type="ChEBI" id="CHEBI:48828"/>
    </cofactor>
    <cofactor evidence="5">
        <name>Cd(2+)</name>
        <dbReference type="ChEBI" id="CHEBI:48775"/>
    </cofactor>
    <text evidence="5">Binds 1 divalent cation per subunit. The enzyme is active with manganese, cobalt or cadmium ions.</text>
</comment>
<proteinExistence type="inferred from homology"/>
<reference evidence="8" key="1">
    <citation type="submission" date="2020-05" db="EMBL/GenBank/DDBJ databases">
        <title>Phylogenomic resolution of chytrid fungi.</title>
        <authorList>
            <person name="Stajich J.E."/>
            <person name="Amses K."/>
            <person name="Simmons R."/>
            <person name="Seto K."/>
            <person name="Myers J."/>
            <person name="Bonds A."/>
            <person name="Quandt C.A."/>
            <person name="Barry K."/>
            <person name="Liu P."/>
            <person name="Grigoriev I."/>
            <person name="Longcore J.E."/>
            <person name="James T.Y."/>
        </authorList>
    </citation>
    <scope>NUCLEOTIDE SEQUENCE</scope>
    <source>
        <strain evidence="8">JEL0379</strain>
    </source>
</reference>
<dbReference type="PANTHER" id="PTHR21337">
    <property type="entry name" value="PHOSPHO-2-DEHYDRO-3-DEOXYHEPTONATE ALDOLASE 1, 2"/>
    <property type="match status" value="1"/>
</dbReference>
<evidence type="ECO:0000256" key="4">
    <source>
        <dbReference type="ARBA" id="ARBA00047508"/>
    </source>
</evidence>
<keyword evidence="5" id="KW-0170">Cobalt</keyword>